<evidence type="ECO:0000256" key="1">
    <source>
        <dbReference type="SAM" id="SignalP"/>
    </source>
</evidence>
<protein>
    <submittedName>
        <fullName evidence="2">Uncharacterized protein</fullName>
    </submittedName>
</protein>
<feature type="signal peptide" evidence="1">
    <location>
        <begin position="1"/>
        <end position="18"/>
    </location>
</feature>
<evidence type="ECO:0000313" key="3">
    <source>
        <dbReference type="Proteomes" id="UP000887159"/>
    </source>
</evidence>
<dbReference type="AlphaFoldDB" id="A0A8X6SDF2"/>
<feature type="chain" id="PRO_5036487069" evidence="1">
    <location>
        <begin position="19"/>
        <end position="69"/>
    </location>
</feature>
<organism evidence="2 3">
    <name type="scientific">Trichonephila clavipes</name>
    <name type="common">Golden silk orbweaver</name>
    <name type="synonym">Nephila clavipes</name>
    <dbReference type="NCBI Taxonomy" id="2585209"/>
    <lineage>
        <taxon>Eukaryota</taxon>
        <taxon>Metazoa</taxon>
        <taxon>Ecdysozoa</taxon>
        <taxon>Arthropoda</taxon>
        <taxon>Chelicerata</taxon>
        <taxon>Arachnida</taxon>
        <taxon>Araneae</taxon>
        <taxon>Araneomorphae</taxon>
        <taxon>Entelegynae</taxon>
        <taxon>Araneoidea</taxon>
        <taxon>Nephilidae</taxon>
        <taxon>Trichonephila</taxon>
    </lineage>
</organism>
<keyword evidence="1" id="KW-0732">Signal</keyword>
<proteinExistence type="predicted"/>
<evidence type="ECO:0000313" key="2">
    <source>
        <dbReference type="EMBL" id="GFY07242.1"/>
    </source>
</evidence>
<comment type="caution">
    <text evidence="2">The sequence shown here is derived from an EMBL/GenBank/DDBJ whole genome shotgun (WGS) entry which is preliminary data.</text>
</comment>
<keyword evidence="3" id="KW-1185">Reference proteome</keyword>
<gene>
    <name evidence="2" type="ORF">TNCV_1585971</name>
</gene>
<dbReference type="Proteomes" id="UP000887159">
    <property type="component" value="Unassembled WGS sequence"/>
</dbReference>
<dbReference type="EMBL" id="BMAU01021271">
    <property type="protein sequence ID" value="GFY07242.1"/>
    <property type="molecule type" value="Genomic_DNA"/>
</dbReference>
<reference evidence="2" key="1">
    <citation type="submission" date="2020-08" db="EMBL/GenBank/DDBJ databases">
        <title>Multicomponent nature underlies the extraordinary mechanical properties of spider dragline silk.</title>
        <authorList>
            <person name="Kono N."/>
            <person name="Nakamura H."/>
            <person name="Mori M."/>
            <person name="Yoshida Y."/>
            <person name="Ohtoshi R."/>
            <person name="Malay A.D."/>
            <person name="Moran D.A.P."/>
            <person name="Tomita M."/>
            <person name="Numata K."/>
            <person name="Arakawa K."/>
        </authorList>
    </citation>
    <scope>NUCLEOTIDE SEQUENCE</scope>
</reference>
<name>A0A8X6SDF2_TRICX</name>
<accession>A0A8X6SDF2</accession>
<sequence>MGPATGVMVWVVIGYTLRTPLVHVVGNLSNQSCVSQLYLRGLGNVLLQQDKARPEALRRVLTYHNLESI</sequence>